<accession>A0A2H4JAZ9</accession>
<gene>
    <name evidence="1" type="ORF">7F15_37</name>
    <name evidence="2" type="ORF">7S15_10</name>
</gene>
<evidence type="ECO:0000313" key="2">
    <source>
        <dbReference type="EMBL" id="ASN72410.1"/>
    </source>
</evidence>
<organism evidence="2">
    <name type="scientific">uncultured Caudovirales phage</name>
    <dbReference type="NCBI Taxonomy" id="2100421"/>
    <lineage>
        <taxon>Viruses</taxon>
        <taxon>Duplodnaviria</taxon>
        <taxon>Heunggongvirae</taxon>
        <taxon>Uroviricota</taxon>
        <taxon>Caudoviricetes</taxon>
        <taxon>Peduoviridae</taxon>
        <taxon>Maltschvirus</taxon>
        <taxon>Maltschvirus maltsch</taxon>
    </lineage>
</organism>
<name>A0A2H4JAZ9_9CAUD</name>
<evidence type="ECO:0000313" key="1">
    <source>
        <dbReference type="EMBL" id="ASN69431.1"/>
    </source>
</evidence>
<sequence length="94" mass="11034">MHKHKLLNIASDLNEKLIHSDIEASVTFQQFEDGEFGVNLTYFENTCIKSREAIFIFEHHTTDEGMKRFRQMKNILTSERLVTDERNSDISNQT</sequence>
<protein>
    <submittedName>
        <fullName evidence="2">Uncharacterized protein</fullName>
    </submittedName>
</protein>
<dbReference type="EMBL" id="MF417953">
    <property type="protein sequence ID" value="ASN72410.1"/>
    <property type="molecule type" value="Genomic_DNA"/>
</dbReference>
<reference evidence="2" key="1">
    <citation type="submission" date="2017-06" db="EMBL/GenBank/DDBJ databases">
        <title>Novel phages from South African skin metaviromes.</title>
        <authorList>
            <person name="van Zyl L.J."/>
            <person name="Abrahams Y."/>
            <person name="Stander E.A."/>
            <person name="Kirby B.M."/>
            <person name="Clavaud C."/>
            <person name="Farcet C."/>
            <person name="Breton L."/>
            <person name="Trindade M.I."/>
        </authorList>
    </citation>
    <scope>NUCLEOTIDE SEQUENCE</scope>
</reference>
<dbReference type="EMBL" id="MF417890">
    <property type="protein sequence ID" value="ASN69431.1"/>
    <property type="molecule type" value="Genomic_DNA"/>
</dbReference>
<proteinExistence type="predicted"/>